<organism evidence="1 2">
    <name type="scientific">Striga hermonthica</name>
    <name type="common">Purple witchweed</name>
    <name type="synonym">Buchnera hermonthica</name>
    <dbReference type="NCBI Taxonomy" id="68872"/>
    <lineage>
        <taxon>Eukaryota</taxon>
        <taxon>Viridiplantae</taxon>
        <taxon>Streptophyta</taxon>
        <taxon>Embryophyta</taxon>
        <taxon>Tracheophyta</taxon>
        <taxon>Spermatophyta</taxon>
        <taxon>Magnoliopsida</taxon>
        <taxon>eudicotyledons</taxon>
        <taxon>Gunneridae</taxon>
        <taxon>Pentapetalae</taxon>
        <taxon>asterids</taxon>
        <taxon>lamiids</taxon>
        <taxon>Lamiales</taxon>
        <taxon>Orobanchaceae</taxon>
        <taxon>Buchnereae</taxon>
        <taxon>Striga</taxon>
    </lineage>
</organism>
<dbReference type="Proteomes" id="UP001153555">
    <property type="component" value="Unassembled WGS sequence"/>
</dbReference>
<dbReference type="AlphaFoldDB" id="A0A9N7NJX4"/>
<dbReference type="EMBL" id="CACSLK010027831">
    <property type="protein sequence ID" value="CAA0831258.1"/>
    <property type="molecule type" value="Genomic_DNA"/>
</dbReference>
<evidence type="ECO:0000313" key="1">
    <source>
        <dbReference type="EMBL" id="CAA0831258.1"/>
    </source>
</evidence>
<proteinExistence type="predicted"/>
<feature type="non-terminal residue" evidence="1">
    <location>
        <position position="1"/>
    </location>
</feature>
<name>A0A9N7NJX4_STRHE</name>
<reference evidence="1" key="1">
    <citation type="submission" date="2019-12" db="EMBL/GenBank/DDBJ databases">
        <authorList>
            <person name="Scholes J."/>
        </authorList>
    </citation>
    <scope>NUCLEOTIDE SEQUENCE</scope>
</reference>
<evidence type="ECO:0000313" key="2">
    <source>
        <dbReference type="Proteomes" id="UP001153555"/>
    </source>
</evidence>
<gene>
    <name evidence="1" type="ORF">SHERM_26638</name>
</gene>
<accession>A0A9N7NJX4</accession>
<comment type="caution">
    <text evidence="1">The sequence shown here is derived from an EMBL/GenBank/DDBJ whole genome shotgun (WGS) entry which is preliminary data.</text>
</comment>
<protein>
    <submittedName>
        <fullName evidence="1">Uncharacterized protein</fullName>
    </submittedName>
</protein>
<sequence length="102" mass="11802">HYSIIEKKLSESDEVIKRINKPKSSFAEVRNLSQQIGTSDQGKYAYNQKFKGKIVNQINLKVSPLLRLSKKIRVSMVRNVSQLLLKLSIRTQKRIFCLLITI</sequence>
<keyword evidence="2" id="KW-1185">Reference proteome</keyword>
<feature type="non-terminal residue" evidence="1">
    <location>
        <position position="102"/>
    </location>
</feature>